<evidence type="ECO:0000313" key="3">
    <source>
        <dbReference type="EMBL" id="CAK9437411.1"/>
    </source>
</evidence>
<feature type="transmembrane region" description="Helical" evidence="2">
    <location>
        <begin position="288"/>
        <end position="307"/>
    </location>
</feature>
<feature type="transmembrane region" description="Helical" evidence="2">
    <location>
        <begin position="255"/>
        <end position="276"/>
    </location>
</feature>
<feature type="region of interest" description="Disordered" evidence="1">
    <location>
        <begin position="1"/>
        <end position="67"/>
    </location>
</feature>
<dbReference type="GeneID" id="92206985"/>
<gene>
    <name evidence="3" type="ORF">LODBEIA_P17890</name>
</gene>
<dbReference type="EMBL" id="OZ022406">
    <property type="protein sequence ID" value="CAK9437411.1"/>
    <property type="molecule type" value="Genomic_DNA"/>
</dbReference>
<evidence type="ECO:0008006" key="5">
    <source>
        <dbReference type="Google" id="ProtNLM"/>
    </source>
</evidence>
<keyword evidence="2" id="KW-0812">Transmembrane</keyword>
<keyword evidence="2" id="KW-1133">Transmembrane helix</keyword>
<dbReference type="Pfam" id="PF12326">
    <property type="entry name" value="EOS1"/>
    <property type="match status" value="1"/>
</dbReference>
<feature type="region of interest" description="Disordered" evidence="1">
    <location>
        <begin position="135"/>
        <end position="179"/>
    </location>
</feature>
<feature type="compositionally biased region" description="Low complexity" evidence="1">
    <location>
        <begin position="135"/>
        <end position="148"/>
    </location>
</feature>
<dbReference type="PANTHER" id="PTHR28147">
    <property type="entry name" value="N-GLYCOSYLATION PROTEIN EOS1"/>
    <property type="match status" value="1"/>
</dbReference>
<keyword evidence="2" id="KW-0472">Membrane</keyword>
<name>A0ABP0ZK41_9ASCO</name>
<proteinExistence type="predicted"/>
<dbReference type="Proteomes" id="UP001497383">
    <property type="component" value="Chromosome 2"/>
</dbReference>
<reference evidence="3 4" key="1">
    <citation type="submission" date="2024-03" db="EMBL/GenBank/DDBJ databases">
        <authorList>
            <person name="Brejova B."/>
        </authorList>
    </citation>
    <scope>NUCLEOTIDE SEQUENCE [LARGE SCALE GENOMIC DNA]</scope>
    <source>
        <strain evidence="3 4">CBS 14171</strain>
    </source>
</reference>
<evidence type="ECO:0000313" key="4">
    <source>
        <dbReference type="Proteomes" id="UP001497383"/>
    </source>
</evidence>
<dbReference type="PRINTS" id="PR02070">
    <property type="entry name" value="NGLYCOSEOS1"/>
</dbReference>
<organism evidence="3 4">
    <name type="scientific">Lodderomyces beijingensis</name>
    <dbReference type="NCBI Taxonomy" id="1775926"/>
    <lineage>
        <taxon>Eukaryota</taxon>
        <taxon>Fungi</taxon>
        <taxon>Dikarya</taxon>
        <taxon>Ascomycota</taxon>
        <taxon>Saccharomycotina</taxon>
        <taxon>Pichiomycetes</taxon>
        <taxon>Debaryomycetaceae</taxon>
        <taxon>Candida/Lodderomyces clade</taxon>
        <taxon>Lodderomyces</taxon>
    </lineage>
</organism>
<feature type="compositionally biased region" description="Low complexity" evidence="1">
    <location>
        <begin position="164"/>
        <end position="179"/>
    </location>
</feature>
<accession>A0ABP0ZK41</accession>
<evidence type="ECO:0000256" key="2">
    <source>
        <dbReference type="SAM" id="Phobius"/>
    </source>
</evidence>
<feature type="compositionally biased region" description="Polar residues" evidence="1">
    <location>
        <begin position="1"/>
        <end position="17"/>
    </location>
</feature>
<feature type="compositionally biased region" description="Polar residues" evidence="1">
    <location>
        <begin position="25"/>
        <end position="50"/>
    </location>
</feature>
<dbReference type="PANTHER" id="PTHR28147:SF1">
    <property type="entry name" value="N-GLYCOSYLATION PROTEIN EOS1"/>
    <property type="match status" value="1"/>
</dbReference>
<feature type="transmembrane region" description="Helical" evidence="2">
    <location>
        <begin position="399"/>
        <end position="425"/>
    </location>
</feature>
<evidence type="ECO:0000256" key="1">
    <source>
        <dbReference type="SAM" id="MobiDB-lite"/>
    </source>
</evidence>
<keyword evidence="4" id="KW-1185">Reference proteome</keyword>
<protein>
    <recommendedName>
        <fullName evidence="5">N-glycosylation protein EOS1</fullName>
    </recommendedName>
</protein>
<feature type="transmembrane region" description="Helical" evidence="2">
    <location>
        <begin position="319"/>
        <end position="339"/>
    </location>
</feature>
<dbReference type="InterPro" id="IPR021100">
    <property type="entry name" value="N-glycosylation_EOS1"/>
</dbReference>
<sequence length="443" mass="50017">MPISNSIRSRFGNNLESHQVDEDYTISSSRQASQRTNSETQLLLSSSQDQPRPVPEEPNYPGYTRGTIEAMDPLDQLDDYQDPVQLPTYELSQRLHSRSGSGETEETHANTEARSLGIHIYTPIPSLPIPRVTPMMQSNSSDSSMSPTPTYPHPHPSLNHTPELTSATGNNNNSNNTISSLATTSRANKLQQSSIKKLGLKFLNARQHFLLACCRDVSLIPPLFCLFQSWKRIHFDHENALANHKITTARGLEHFLTGVWCIVSAYLSYSILDSLLVRWIVTYSTSAAIVRVLSMSTIMITLELYFVNAFSAEGYKYGLHIWILISCLLTLTFIVQNFVTSNLSLEHYQQQQQQQQQQHHQHQDTFSAVRVGEHGHSSAGDVVREERKMRRKSIKPRRFFDFYNIVVFAVVPVGLASFITMIGLLRSLLILRIDVDQALTTVS</sequence>
<dbReference type="RefSeq" id="XP_066828727.1">
    <property type="nucleotide sequence ID" value="XM_066971715.1"/>
</dbReference>